<accession>A0A2V0RK32</accession>
<dbReference type="EMBL" id="BDQD01000191">
    <property type="protein sequence ID" value="GBH22757.1"/>
    <property type="molecule type" value="Genomic_RNA"/>
</dbReference>
<dbReference type="SUPFAM" id="SSF56672">
    <property type="entry name" value="DNA/RNA polymerases"/>
    <property type="match status" value="1"/>
</dbReference>
<evidence type="ECO:0000313" key="2">
    <source>
        <dbReference type="EMBL" id="GBH22935.1"/>
    </source>
</evidence>
<organism evidence="2">
    <name type="scientific">viral metagenome</name>
    <dbReference type="NCBI Taxonomy" id="1070528"/>
    <lineage>
        <taxon>unclassified sequences</taxon>
        <taxon>metagenomes</taxon>
        <taxon>organismal metagenomes</taxon>
    </lineage>
</organism>
<dbReference type="EMBL" id="BDQE01000189">
    <property type="protein sequence ID" value="GBH22935.1"/>
    <property type="molecule type" value="Genomic_RNA"/>
</dbReference>
<evidence type="ECO:0000259" key="1">
    <source>
        <dbReference type="Pfam" id="PF00680"/>
    </source>
</evidence>
<sequence>MDFIKRLSQADISSIFSKEGEVNASGAFTRLRLGQGPTPRTPLYKNIPQDIVLQMWVDILNRMKDDSNFGPEDSGYIGDLITYDLSRSEKFGPQGELRPFAERAEDLAGYYQNNHFHGFDLIDEECIEKVALTIFGNSLNQLRPLSLNNVIKRDQYDDKLNTNSGCPDFTKRSNPLVTHNAIRDAETGRWRHYPMALGSRSQRGSERFIFMAPYSMNLKEKTYLYPMLDMVNKLGVLELSAWRGFPEVELGFAKMGFFREDKAYMQIDYTKMDKYYNFTCNSIVTKVVEKGFQPRYREDIAEVLNHYMEVPILIQIDKMIADPKGHGMPSGSGFTNFSETLVSLYLYYLLQKLDPSYGIENCQCLGDDMVISFDREILSNREEGFETIAKYIGDTAKQNLGLQMSAEKQRVDSITTVYLQRFFDERIRDAEGVVVGCYPSILALNTAVNPERYHDPRKWSKEMEILRWLMILENCNKLPYFSELVKFFIKGDKYKLGLLIPGFFDSLTVIYEEGKAIKGFVPSYNNDFNDRGIMDFYVVKYLIQNRSALENE</sequence>
<reference evidence="2" key="1">
    <citation type="submission" date="2017-04" db="EMBL/GenBank/DDBJ databases">
        <title>Unveiling RNA virosphere associated with marine microorganisms.</title>
        <authorList>
            <person name="Urayama S."/>
            <person name="Takaki Y."/>
            <person name="Nishi S."/>
            <person name="Yoshida Y."/>
            <person name="Deguchi S."/>
            <person name="Takai K."/>
            <person name="Nunoura T."/>
        </authorList>
    </citation>
    <scope>NUCLEOTIDE SEQUENCE</scope>
</reference>
<dbReference type="Pfam" id="PF00680">
    <property type="entry name" value="RdRP_1"/>
    <property type="match status" value="1"/>
</dbReference>
<dbReference type="GO" id="GO:0003723">
    <property type="term" value="F:RNA binding"/>
    <property type="evidence" value="ECO:0007669"/>
    <property type="project" value="InterPro"/>
</dbReference>
<dbReference type="InterPro" id="IPR001205">
    <property type="entry name" value="RNA-dir_pol_C"/>
</dbReference>
<comment type="caution">
    <text evidence="2">The sequence shown here is derived from an EMBL/GenBank/DDBJ whole genome shotgun (WGS) entry which is preliminary data.</text>
</comment>
<dbReference type="EMBL" id="BDQC01000203">
    <property type="protein sequence ID" value="GBH22614.1"/>
    <property type="molecule type" value="Genomic_RNA"/>
</dbReference>
<name>A0A2V0RK32_9ZZZZ</name>
<dbReference type="GO" id="GO:0006351">
    <property type="term" value="P:DNA-templated transcription"/>
    <property type="evidence" value="ECO:0007669"/>
    <property type="project" value="InterPro"/>
</dbReference>
<dbReference type="AlphaFoldDB" id="A0A2V0RK32"/>
<dbReference type="InterPro" id="IPR043502">
    <property type="entry name" value="DNA/RNA_pol_sf"/>
</dbReference>
<proteinExistence type="predicted"/>
<protein>
    <submittedName>
        <fullName evidence="2">RdRp</fullName>
    </submittedName>
</protein>
<feature type="domain" description="RNA-directed RNA polymerase C-terminal" evidence="1">
    <location>
        <begin position="245"/>
        <end position="393"/>
    </location>
</feature>
<dbReference type="GO" id="GO:0003968">
    <property type="term" value="F:RNA-directed RNA polymerase activity"/>
    <property type="evidence" value="ECO:0007669"/>
    <property type="project" value="InterPro"/>
</dbReference>